<dbReference type="FunFam" id="3.40.605.10:FF:000007">
    <property type="entry name" value="NAD/NADP-dependent betaine aldehyde dehydrogenase"/>
    <property type="match status" value="1"/>
</dbReference>
<dbReference type="InterPro" id="IPR016163">
    <property type="entry name" value="Ald_DH_C"/>
</dbReference>
<dbReference type="PROSITE" id="PS00687">
    <property type="entry name" value="ALDEHYDE_DEHYDR_GLU"/>
    <property type="match status" value="1"/>
</dbReference>
<dbReference type="Proteomes" id="UP000291469">
    <property type="component" value="Chromosome"/>
</dbReference>
<feature type="domain" description="Aldehyde dehydrogenase" evidence="5">
    <location>
        <begin position="24"/>
        <end position="481"/>
    </location>
</feature>
<proteinExistence type="inferred from homology"/>
<keyword evidence="7" id="KW-1185">Reference proteome</keyword>
<dbReference type="GO" id="GO:0009450">
    <property type="term" value="P:gamma-aminobutyric acid catabolic process"/>
    <property type="evidence" value="ECO:0007669"/>
    <property type="project" value="TreeGrafter"/>
</dbReference>
<dbReference type="Gene3D" id="3.40.309.10">
    <property type="entry name" value="Aldehyde Dehydrogenase, Chain A, domain 2"/>
    <property type="match status" value="1"/>
</dbReference>
<dbReference type="PANTHER" id="PTHR43353">
    <property type="entry name" value="SUCCINATE-SEMIALDEHYDE DEHYDROGENASE, MITOCHONDRIAL"/>
    <property type="match status" value="1"/>
</dbReference>
<dbReference type="InterPro" id="IPR016161">
    <property type="entry name" value="Ald_DH/histidinol_DH"/>
</dbReference>
<keyword evidence="2 4" id="KW-0560">Oxidoreductase</keyword>
<dbReference type="GO" id="GO:0004777">
    <property type="term" value="F:succinate-semialdehyde dehydrogenase (NAD+) activity"/>
    <property type="evidence" value="ECO:0007669"/>
    <property type="project" value="TreeGrafter"/>
</dbReference>
<name>A0A411YBH0_9ACTN</name>
<dbReference type="InterPro" id="IPR050740">
    <property type="entry name" value="Aldehyde_DH_Superfamily"/>
</dbReference>
<evidence type="ECO:0000256" key="2">
    <source>
        <dbReference type="ARBA" id="ARBA00023002"/>
    </source>
</evidence>
<sequence length="489" mass="52203">MTTIEDPTRALEPAHRRLRIGDVWLAASSGMTFGVEDPATGDVIAEVADGGEADARAALAAAEQVRAVWERTAPRARSELLYRVYEVLLERRDELAALMTAEMGKPLADSRGEIGYAAEFFRWFAEEAVRLEGRYSTAPSGDFRIVTVPKPVGPSVLVTPWNFPMAMGARKIAPALAAGCPTVTKPARQTPLSMLALARILEECGAPAGTVNIVTTTSSGPVVGALLADDRTRKLSFTGSTEVGRGLLEKAAPNILRTSMELGGNAPFIVCDDADLDPAVEGAMLAKMRNMGEACTAANRFYASTAIADEFAERLAERMRALTVGHGLEDGVDVGPLIDEPAVAKVEDLVEDATRRGAEVLTGGERPSERGYFYAPTVLSRVPADAELASTEIFGPVAPVGTFDSDDEVIARANDTEHGLVAYVYTQDIDRALRFAEELETGMLGINRGLVSDPAAPFGGVKHSGLGREGSHEGLDEYVEYTYAAVSRR</sequence>
<gene>
    <name evidence="6" type="ORF">ER308_02555</name>
</gene>
<dbReference type="SUPFAM" id="SSF53720">
    <property type="entry name" value="ALDH-like"/>
    <property type="match status" value="1"/>
</dbReference>
<dbReference type="Gene3D" id="3.40.605.10">
    <property type="entry name" value="Aldehyde Dehydrogenase, Chain A, domain 1"/>
    <property type="match status" value="1"/>
</dbReference>
<dbReference type="KEGG" id="erz:ER308_02555"/>
<protein>
    <submittedName>
        <fullName evidence="6">NAD-dependent succinate-semialdehyde dehydrogenase</fullName>
    </submittedName>
</protein>
<evidence type="ECO:0000256" key="1">
    <source>
        <dbReference type="ARBA" id="ARBA00009986"/>
    </source>
</evidence>
<dbReference type="CDD" id="cd07103">
    <property type="entry name" value="ALDH_F5_SSADH_GabD"/>
    <property type="match status" value="1"/>
</dbReference>
<evidence type="ECO:0000313" key="6">
    <source>
        <dbReference type="EMBL" id="QBI18554.1"/>
    </source>
</evidence>
<accession>A0A411YBH0</accession>
<comment type="similarity">
    <text evidence="1 4">Belongs to the aldehyde dehydrogenase family.</text>
</comment>
<dbReference type="InterPro" id="IPR016162">
    <property type="entry name" value="Ald_DH_N"/>
</dbReference>
<dbReference type="EMBL" id="CP036402">
    <property type="protein sequence ID" value="QBI18554.1"/>
    <property type="molecule type" value="Genomic_DNA"/>
</dbReference>
<organism evidence="6 7">
    <name type="scientific">Egibacter rhizosphaerae</name>
    <dbReference type="NCBI Taxonomy" id="1670831"/>
    <lineage>
        <taxon>Bacteria</taxon>
        <taxon>Bacillati</taxon>
        <taxon>Actinomycetota</taxon>
        <taxon>Nitriliruptoria</taxon>
        <taxon>Egibacterales</taxon>
        <taxon>Egibacteraceae</taxon>
        <taxon>Egibacter</taxon>
    </lineage>
</organism>
<evidence type="ECO:0000313" key="7">
    <source>
        <dbReference type="Proteomes" id="UP000291469"/>
    </source>
</evidence>
<dbReference type="FunFam" id="3.40.309.10:FF:000004">
    <property type="entry name" value="Succinate-semialdehyde dehydrogenase I"/>
    <property type="match status" value="1"/>
</dbReference>
<dbReference type="PANTHER" id="PTHR43353:SF5">
    <property type="entry name" value="SUCCINATE-SEMIALDEHYDE DEHYDROGENASE, MITOCHONDRIAL"/>
    <property type="match status" value="1"/>
</dbReference>
<dbReference type="InterPro" id="IPR029510">
    <property type="entry name" value="Ald_DH_CS_GLU"/>
</dbReference>
<dbReference type="Pfam" id="PF00171">
    <property type="entry name" value="Aldedh"/>
    <property type="match status" value="1"/>
</dbReference>
<evidence type="ECO:0000256" key="4">
    <source>
        <dbReference type="RuleBase" id="RU003345"/>
    </source>
</evidence>
<reference evidence="6 7" key="1">
    <citation type="submission" date="2019-01" db="EMBL/GenBank/DDBJ databases">
        <title>Egibacter rhizosphaerae EGI 80759T.</title>
        <authorList>
            <person name="Chen D.-D."/>
            <person name="Tian Y."/>
            <person name="Jiao J.-Y."/>
            <person name="Zhang X.-T."/>
            <person name="Zhang Y.-G."/>
            <person name="Zhang Y."/>
            <person name="Xiao M."/>
            <person name="Shu W.-S."/>
            <person name="Li W.-J."/>
        </authorList>
    </citation>
    <scope>NUCLEOTIDE SEQUENCE [LARGE SCALE GENOMIC DNA]</scope>
    <source>
        <strain evidence="6 7">EGI 80759</strain>
    </source>
</reference>
<evidence type="ECO:0000256" key="3">
    <source>
        <dbReference type="PROSITE-ProRule" id="PRU10007"/>
    </source>
</evidence>
<dbReference type="InterPro" id="IPR015590">
    <property type="entry name" value="Aldehyde_DH_dom"/>
</dbReference>
<feature type="active site" evidence="3">
    <location>
        <position position="261"/>
    </location>
</feature>
<dbReference type="AlphaFoldDB" id="A0A411YBH0"/>
<evidence type="ECO:0000259" key="5">
    <source>
        <dbReference type="Pfam" id="PF00171"/>
    </source>
</evidence>
<dbReference type="RefSeq" id="WP_131153552.1">
    <property type="nucleotide sequence ID" value="NZ_CP036402.1"/>
</dbReference>
<dbReference type="OrthoDB" id="6882680at2"/>